<dbReference type="FunCoup" id="A0A3Q3MQS4">
    <property type="interactions" value="1"/>
</dbReference>
<keyword evidence="8" id="KW-0812">Transmembrane</keyword>
<dbReference type="GO" id="GO:0002376">
    <property type="term" value="P:immune system process"/>
    <property type="evidence" value="ECO:0007669"/>
    <property type="project" value="UniProtKB-KW"/>
</dbReference>
<feature type="chain" id="PRO_5030081566" description="Ig-like domain-containing protein" evidence="9">
    <location>
        <begin position="17"/>
        <end position="327"/>
    </location>
</feature>
<accession>A0A3Q3MQS4</accession>
<dbReference type="InterPro" id="IPR052051">
    <property type="entry name" value="TCR_complex_component"/>
</dbReference>
<dbReference type="InterPro" id="IPR013106">
    <property type="entry name" value="Ig_V-set"/>
</dbReference>
<feature type="signal peptide" evidence="9">
    <location>
        <begin position="1"/>
        <end position="16"/>
    </location>
</feature>
<dbReference type="GeneTree" id="ENSGT01030000234530"/>
<name>A0A3Q3MQS4_9TELE</name>
<dbReference type="Proteomes" id="UP000261640">
    <property type="component" value="Unplaced"/>
</dbReference>
<dbReference type="CDD" id="cd00099">
    <property type="entry name" value="IgV"/>
    <property type="match status" value="2"/>
</dbReference>
<dbReference type="InterPro" id="IPR003599">
    <property type="entry name" value="Ig_sub"/>
</dbReference>
<dbReference type="SUPFAM" id="SSF48726">
    <property type="entry name" value="Immunoglobulin"/>
    <property type="match status" value="2"/>
</dbReference>
<evidence type="ECO:0000256" key="5">
    <source>
        <dbReference type="ARBA" id="ARBA00023136"/>
    </source>
</evidence>
<evidence type="ECO:0000313" key="12">
    <source>
        <dbReference type="Proteomes" id="UP000261640"/>
    </source>
</evidence>
<keyword evidence="3 9" id="KW-0732">Signal</keyword>
<evidence type="ECO:0000256" key="6">
    <source>
        <dbReference type="ARBA" id="ARBA00023157"/>
    </source>
</evidence>
<feature type="domain" description="Ig-like" evidence="10">
    <location>
        <begin position="127"/>
        <end position="221"/>
    </location>
</feature>
<keyword evidence="2" id="KW-1003">Cell membrane</keyword>
<keyword evidence="12" id="KW-1185">Reference proteome</keyword>
<dbReference type="STRING" id="205130.ENSMAMP00000027282"/>
<reference evidence="11" key="1">
    <citation type="submission" date="2025-08" db="UniProtKB">
        <authorList>
            <consortium name="Ensembl"/>
        </authorList>
    </citation>
    <scope>IDENTIFICATION</scope>
</reference>
<keyword evidence="5 8" id="KW-0472">Membrane</keyword>
<dbReference type="PROSITE" id="PS50835">
    <property type="entry name" value="IG_LIKE"/>
    <property type="match status" value="2"/>
</dbReference>
<dbReference type="SMART" id="SM00406">
    <property type="entry name" value="IGv"/>
    <property type="match status" value="2"/>
</dbReference>
<dbReference type="InterPro" id="IPR007110">
    <property type="entry name" value="Ig-like_dom"/>
</dbReference>
<dbReference type="InParanoid" id="A0A3Q3MQS4"/>
<keyword evidence="7" id="KW-0325">Glycoprotein</keyword>
<dbReference type="InterPro" id="IPR013783">
    <property type="entry name" value="Ig-like_fold"/>
</dbReference>
<keyword evidence="4" id="KW-0391">Immunity</keyword>
<proteinExistence type="predicted"/>
<organism evidence="11 12">
    <name type="scientific">Mastacembelus armatus</name>
    <name type="common">zig-zag eel</name>
    <dbReference type="NCBI Taxonomy" id="205130"/>
    <lineage>
        <taxon>Eukaryota</taxon>
        <taxon>Metazoa</taxon>
        <taxon>Chordata</taxon>
        <taxon>Craniata</taxon>
        <taxon>Vertebrata</taxon>
        <taxon>Euteleostomi</taxon>
        <taxon>Actinopterygii</taxon>
        <taxon>Neopterygii</taxon>
        <taxon>Teleostei</taxon>
        <taxon>Neoteleostei</taxon>
        <taxon>Acanthomorphata</taxon>
        <taxon>Anabantaria</taxon>
        <taxon>Synbranchiformes</taxon>
        <taxon>Mastacembelidae</taxon>
        <taxon>Mastacembelus</taxon>
    </lineage>
</organism>
<evidence type="ECO:0000256" key="8">
    <source>
        <dbReference type="SAM" id="Phobius"/>
    </source>
</evidence>
<evidence type="ECO:0000313" key="11">
    <source>
        <dbReference type="Ensembl" id="ENSMAMP00000052083.1"/>
    </source>
</evidence>
<reference evidence="11" key="2">
    <citation type="submission" date="2025-09" db="UniProtKB">
        <authorList>
            <consortium name="Ensembl"/>
        </authorList>
    </citation>
    <scope>IDENTIFICATION</scope>
</reference>
<evidence type="ECO:0000256" key="1">
    <source>
        <dbReference type="ARBA" id="ARBA00004236"/>
    </source>
</evidence>
<dbReference type="InterPro" id="IPR036179">
    <property type="entry name" value="Ig-like_dom_sf"/>
</dbReference>
<evidence type="ECO:0000256" key="2">
    <source>
        <dbReference type="ARBA" id="ARBA00022475"/>
    </source>
</evidence>
<protein>
    <recommendedName>
        <fullName evidence="10">Ig-like domain-containing protein</fullName>
    </recommendedName>
</protein>
<evidence type="ECO:0000256" key="3">
    <source>
        <dbReference type="ARBA" id="ARBA00022729"/>
    </source>
</evidence>
<dbReference type="SMART" id="SM00409">
    <property type="entry name" value="IG"/>
    <property type="match status" value="2"/>
</dbReference>
<dbReference type="Gene3D" id="2.60.40.10">
    <property type="entry name" value="Immunoglobulins"/>
    <property type="match status" value="2"/>
</dbReference>
<dbReference type="GO" id="GO:0005886">
    <property type="term" value="C:plasma membrane"/>
    <property type="evidence" value="ECO:0007669"/>
    <property type="project" value="UniProtKB-SubCell"/>
</dbReference>
<dbReference type="PANTHER" id="PTHR19433:SF133">
    <property type="entry name" value="IMMUNE-TYPE RECEPTOR 5 PRECURSOR-RELATED"/>
    <property type="match status" value="1"/>
</dbReference>
<feature type="transmembrane region" description="Helical" evidence="8">
    <location>
        <begin position="250"/>
        <end position="270"/>
    </location>
</feature>
<evidence type="ECO:0000259" key="10">
    <source>
        <dbReference type="PROSITE" id="PS50835"/>
    </source>
</evidence>
<evidence type="ECO:0000256" key="4">
    <source>
        <dbReference type="ARBA" id="ARBA00022859"/>
    </source>
</evidence>
<dbReference type="Ensembl" id="ENSMAMT00000037215.1">
    <property type="protein sequence ID" value="ENSMAMP00000052083.1"/>
    <property type="gene ID" value="ENSMAMG00000024852.1"/>
</dbReference>
<evidence type="ECO:0000256" key="7">
    <source>
        <dbReference type="ARBA" id="ARBA00023180"/>
    </source>
</evidence>
<feature type="domain" description="Ig-like" evidence="10">
    <location>
        <begin position="18"/>
        <end position="104"/>
    </location>
</feature>
<dbReference type="Pfam" id="PF07686">
    <property type="entry name" value="V-set"/>
    <property type="match status" value="2"/>
</dbReference>
<dbReference type="AlphaFoldDB" id="A0A3Q3MQS4"/>
<keyword evidence="8" id="KW-1133">Transmembrane helix</keyword>
<dbReference type="PANTHER" id="PTHR19433">
    <property type="entry name" value="T-CELL RECEPTOR ALPHA CHAIN V REGION-RELATED"/>
    <property type="match status" value="1"/>
</dbReference>
<sequence>MLLVFYILLMFREGRCTEKTFVTQTVAVGQNVTLTCARHKSIHSETLHWIRLVSGNFPEFLGGTFTFDFDSVNTTPRITAKQEPGTFLLHISEPKPSDSGLYYCIKVKQFDMLFLTGIFLRIRGPEPEITSALHVAPSDPVHPGDSVTLQCSVLSDSESDTCPRDHSVYWFRAGSDESHPNIIYTDGNNECEKRSDTVKSCVYHFSKNISSSDAGTYYCAVATCGQILFGNGTKLDIEETNMWSQTASPIIFLLSGVSSLIVIACLICAIKKNKVLLSFVIVSSHTFPQNNEDTWAYSAAIFTVMRTGSGAIKKVQTVERETGSMLQ</sequence>
<keyword evidence="6" id="KW-1015">Disulfide bond</keyword>
<evidence type="ECO:0000256" key="9">
    <source>
        <dbReference type="SAM" id="SignalP"/>
    </source>
</evidence>
<comment type="subcellular location">
    <subcellularLocation>
        <location evidence="1">Cell membrane</location>
    </subcellularLocation>
</comment>
<dbReference type="GO" id="GO:0009617">
    <property type="term" value="P:response to bacterium"/>
    <property type="evidence" value="ECO:0007669"/>
    <property type="project" value="TreeGrafter"/>
</dbReference>